<evidence type="ECO:0000313" key="8">
    <source>
        <dbReference type="Proteomes" id="UP000006078"/>
    </source>
</evidence>
<dbReference type="Pfam" id="PF01226">
    <property type="entry name" value="Form_Nir_trans"/>
    <property type="match status" value="1"/>
</dbReference>
<gene>
    <name evidence="6" type="ORF">BN46_1324</name>
    <name evidence="7" type="ORF">HMPREF9719_01683</name>
</gene>
<feature type="transmembrane region" description="Helical" evidence="5">
    <location>
        <begin position="57"/>
        <end position="78"/>
    </location>
</feature>
<evidence type="ECO:0000313" key="9">
    <source>
        <dbReference type="Proteomes" id="UP000011016"/>
    </source>
</evidence>
<dbReference type="RefSeq" id="WP_004601573.1">
    <property type="nucleotide sequence ID" value="NZ_HF541868.1"/>
</dbReference>
<evidence type="ECO:0000313" key="7">
    <source>
        <dbReference type="EMBL" id="EJZ81412.1"/>
    </source>
</evidence>
<accession>I7JWR6</accession>
<reference evidence="7 8" key="2">
    <citation type="submission" date="2012-08" db="EMBL/GenBank/DDBJ databases">
        <title>The Genome Sequence of Turicella otitidis ATCC 51513.</title>
        <authorList>
            <consortium name="The Broad Institute Genome Sequencing Platform"/>
            <person name="Earl A."/>
            <person name="Ward D."/>
            <person name="Feldgarden M."/>
            <person name="Gevers D."/>
            <person name="Huys G."/>
            <person name="Walker B."/>
            <person name="Young S.K."/>
            <person name="Zeng Q."/>
            <person name="Gargeya S."/>
            <person name="Fitzgerald M."/>
            <person name="Haas B."/>
            <person name="Abouelleil A."/>
            <person name="Alvarado L."/>
            <person name="Arachchi H.M."/>
            <person name="Berlin A.M."/>
            <person name="Chapman S.B."/>
            <person name="Goldberg J."/>
            <person name="Griggs A."/>
            <person name="Gujja S."/>
            <person name="Hansen M."/>
            <person name="Howarth C."/>
            <person name="Imamovic A."/>
            <person name="Larimer J."/>
            <person name="McCowen C."/>
            <person name="Montmayeur A."/>
            <person name="Murphy C."/>
            <person name="Neiman D."/>
            <person name="Pearson M."/>
            <person name="Priest M."/>
            <person name="Roberts A."/>
            <person name="Saif S."/>
            <person name="Shea T."/>
            <person name="Sisk P."/>
            <person name="Sykes S."/>
            <person name="Wortman J."/>
            <person name="Nusbaum C."/>
            <person name="Birren B."/>
        </authorList>
    </citation>
    <scope>NUCLEOTIDE SEQUENCE [LARGE SCALE GENOMIC DNA]</scope>
    <source>
        <strain evidence="7 8">ATCC 51513</strain>
    </source>
</reference>
<dbReference type="GO" id="GO:0005886">
    <property type="term" value="C:plasma membrane"/>
    <property type="evidence" value="ECO:0007669"/>
    <property type="project" value="TreeGrafter"/>
</dbReference>
<dbReference type="eggNOG" id="COG2116">
    <property type="taxonomic scope" value="Bacteria"/>
</dbReference>
<evidence type="ECO:0000313" key="6">
    <source>
        <dbReference type="EMBL" id="CCI84046.1"/>
    </source>
</evidence>
<dbReference type="PANTHER" id="PTHR30520">
    <property type="entry name" value="FORMATE TRANSPORTER-RELATED"/>
    <property type="match status" value="1"/>
</dbReference>
<feature type="transmembrane region" description="Helical" evidence="5">
    <location>
        <begin position="25"/>
        <end position="45"/>
    </location>
</feature>
<dbReference type="EMBL" id="AHAE01000078">
    <property type="protein sequence ID" value="EJZ81412.1"/>
    <property type="molecule type" value="Genomic_DNA"/>
</dbReference>
<dbReference type="InterPro" id="IPR000292">
    <property type="entry name" value="For/NO2_transpt"/>
</dbReference>
<dbReference type="OrthoDB" id="9786493at2"/>
<organism evidence="6 9">
    <name type="scientific">Corynebacterium otitidis ATCC 51513</name>
    <dbReference type="NCBI Taxonomy" id="883169"/>
    <lineage>
        <taxon>Bacteria</taxon>
        <taxon>Bacillati</taxon>
        <taxon>Actinomycetota</taxon>
        <taxon>Actinomycetes</taxon>
        <taxon>Mycobacteriales</taxon>
        <taxon>Corynebacteriaceae</taxon>
        <taxon>Corynebacterium</taxon>
    </lineage>
</organism>
<evidence type="ECO:0000256" key="5">
    <source>
        <dbReference type="SAM" id="Phobius"/>
    </source>
</evidence>
<proteinExistence type="predicted"/>
<keyword evidence="4 5" id="KW-0472">Membrane</keyword>
<name>I7JWR6_9CORY</name>
<dbReference type="EMBL" id="CAJZ01000195">
    <property type="protein sequence ID" value="CCI84046.1"/>
    <property type="molecule type" value="Genomic_DNA"/>
</dbReference>
<evidence type="ECO:0000256" key="3">
    <source>
        <dbReference type="ARBA" id="ARBA00022989"/>
    </source>
</evidence>
<feature type="transmembrane region" description="Helical" evidence="5">
    <location>
        <begin position="99"/>
        <end position="126"/>
    </location>
</feature>
<keyword evidence="2 5" id="KW-0812">Transmembrane</keyword>
<feature type="transmembrane region" description="Helical" evidence="5">
    <location>
        <begin position="182"/>
        <end position="212"/>
    </location>
</feature>
<dbReference type="Gene3D" id="1.20.1080.10">
    <property type="entry name" value="Glycerol uptake facilitator protein"/>
    <property type="match status" value="1"/>
</dbReference>
<reference evidence="6 9" key="1">
    <citation type="journal article" date="2012" name="J. Bacteriol.">
        <title>Draft Genome Sequence of Turicella otitidis ATCC 51513, Isolated from Middle Ear Fluid from a Child with Otitis Media.</title>
        <authorList>
            <person name="Brinkrolf K."/>
            <person name="Schneider J."/>
            <person name="Knecht M."/>
            <person name="Ruckert C."/>
            <person name="Tauch A."/>
        </authorList>
    </citation>
    <scope>NUCLEOTIDE SEQUENCE [LARGE SCALE GENOMIC DNA]</scope>
    <source>
        <strain evidence="6 9">ATCC 51513</strain>
    </source>
</reference>
<feature type="transmembrane region" description="Helical" evidence="5">
    <location>
        <begin position="154"/>
        <end position="175"/>
    </location>
</feature>
<sequence>MSLNDSIAAAVAKKDQLFYQDFARFAIRAILAGAYLAIGTGFGVVAGDAVAQYAPALGPVVFALFFGLGLFCIILLGAELATGDMMYFFYGATQRKVSWLKSAGVIVAATLLNLVGVLIVALILGYSAKLSGAGPDHLLVSLTEGKLEKSPGQLLAEGILANFVVNMGVLGSTFAKDVVGKFVVIVPIIAMFVGLGLEHVIANFCLMLTTLFAADPLPDSLTLGAVLTNWGIVWVGNVIGGGLLIGAVYSTLNKGESAYRD</sequence>
<evidence type="ECO:0000256" key="2">
    <source>
        <dbReference type="ARBA" id="ARBA00022692"/>
    </source>
</evidence>
<evidence type="ECO:0000256" key="4">
    <source>
        <dbReference type="ARBA" id="ARBA00023136"/>
    </source>
</evidence>
<dbReference type="InterPro" id="IPR023271">
    <property type="entry name" value="Aquaporin-like"/>
</dbReference>
<dbReference type="Proteomes" id="UP000011016">
    <property type="component" value="Unassembled WGS sequence"/>
</dbReference>
<dbReference type="Proteomes" id="UP000006078">
    <property type="component" value="Unassembled WGS sequence"/>
</dbReference>
<dbReference type="STRING" id="29321.AAV33_08250"/>
<dbReference type="AlphaFoldDB" id="I7JWR6"/>
<protein>
    <submittedName>
        <fullName evidence="7">Formate/nitrite transporter</fullName>
    </submittedName>
    <submittedName>
        <fullName evidence="6">Putative membrane protein</fullName>
    </submittedName>
</protein>
<keyword evidence="8" id="KW-1185">Reference proteome</keyword>
<dbReference type="HOGENOM" id="CLU_036896_2_0_11"/>
<dbReference type="PATRIC" id="fig|883169.3.peg.1621"/>
<dbReference type="PANTHER" id="PTHR30520:SF8">
    <property type="entry name" value="NITRITE TRANSPORTER NIRC"/>
    <property type="match status" value="1"/>
</dbReference>
<comment type="subcellular location">
    <subcellularLocation>
        <location evidence="1">Membrane</location>
        <topology evidence="1">Multi-pass membrane protein</topology>
    </subcellularLocation>
</comment>
<dbReference type="GO" id="GO:0015499">
    <property type="term" value="F:formate transmembrane transporter activity"/>
    <property type="evidence" value="ECO:0007669"/>
    <property type="project" value="TreeGrafter"/>
</dbReference>
<keyword evidence="3 5" id="KW-1133">Transmembrane helix</keyword>
<comment type="caution">
    <text evidence="6">The sequence shown here is derived from an EMBL/GenBank/DDBJ whole genome shotgun (WGS) entry which is preliminary data.</text>
</comment>
<feature type="transmembrane region" description="Helical" evidence="5">
    <location>
        <begin position="232"/>
        <end position="252"/>
    </location>
</feature>
<evidence type="ECO:0000256" key="1">
    <source>
        <dbReference type="ARBA" id="ARBA00004141"/>
    </source>
</evidence>